<sequence length="433" mass="49371">MEERCIENPFLGDISNSSPVTSERTLESLLTKQLHQIHSNVLIDLENDLRHNQPNINDDDTVYTGIAGLCFYYLNKYVKDNNDTQALQTCKEIYNQIITDTNTADNNKRKKKKKRITFLHGVNGLLTIGIILHSIDNNVNDFVNLLNQLQSQCTEIVDNLEDQYPFEILFGKCGYLQCLILIKRYCRTFLNGNVESKNLLDQSIELLIMDIVQNGRDYPYETESPLMYEWHESQYLGGIHGLSGILYMLMCAIESLDLDTAKRIPIDKDIQDSLDFLMGTMLPSGNFPSRPQNKNDRLVQFCHGAPGVIPTLVKAYSYFNKNPKYLDCAIKSSNAIWKHGLLVKGSGICHGISGNAYSFLLIYKESKDPIWLFKTLAFVKLLLTQSFFKLLNTPDNPYSLFEGVGGLAYLLNDLMNLYQSKDAYLPQIQFPSY</sequence>
<dbReference type="SMART" id="SM01260">
    <property type="entry name" value="LANC_like"/>
    <property type="match status" value="1"/>
</dbReference>
<feature type="binding site" evidence="2">
    <location>
        <position position="349"/>
    </location>
    <ligand>
        <name>Zn(2+)</name>
        <dbReference type="ChEBI" id="CHEBI:29105"/>
    </ligand>
</feature>
<dbReference type="AlphaFoldDB" id="A0A8J4PLZ7"/>
<dbReference type="InterPro" id="IPR007822">
    <property type="entry name" value="LANC-like"/>
</dbReference>
<evidence type="ECO:0000313" key="5">
    <source>
        <dbReference type="Proteomes" id="UP000695562"/>
    </source>
</evidence>
<dbReference type="PANTHER" id="PTHR12736:SF7">
    <property type="entry name" value="LANC-LIKE PROTEIN 3"/>
    <property type="match status" value="1"/>
</dbReference>
<dbReference type="PANTHER" id="PTHR12736">
    <property type="entry name" value="LANC-LIKE PROTEIN"/>
    <property type="match status" value="1"/>
</dbReference>
<keyword evidence="3" id="KW-0812">Transmembrane</keyword>
<reference evidence="4" key="1">
    <citation type="submission" date="2020-01" db="EMBL/GenBank/DDBJ databases">
        <title>Development of genomics and gene disruption for Polysphondylium violaceum indicates a role for the polyketide synthase stlB in stalk morphogenesis.</title>
        <authorList>
            <person name="Narita B."/>
            <person name="Kawabe Y."/>
            <person name="Kin K."/>
            <person name="Saito T."/>
            <person name="Gibbs R."/>
            <person name="Kuspa A."/>
            <person name="Muzny D."/>
            <person name="Queller D."/>
            <person name="Richards S."/>
            <person name="Strassman J."/>
            <person name="Sucgang R."/>
            <person name="Worley K."/>
            <person name="Schaap P."/>
        </authorList>
    </citation>
    <scope>NUCLEOTIDE SEQUENCE</scope>
    <source>
        <strain evidence="4">QSvi11</strain>
    </source>
</reference>
<feature type="binding site" evidence="2">
    <location>
        <position position="350"/>
    </location>
    <ligand>
        <name>Zn(2+)</name>
        <dbReference type="ChEBI" id="CHEBI:29105"/>
    </ligand>
</feature>
<dbReference type="OrthoDB" id="10257263at2759"/>
<keyword evidence="2" id="KW-0479">Metal-binding</keyword>
<keyword evidence="5" id="KW-1185">Reference proteome</keyword>
<comment type="caution">
    <text evidence="4">The sequence shown here is derived from an EMBL/GenBank/DDBJ whole genome shotgun (WGS) entry which is preliminary data.</text>
</comment>
<dbReference type="CDD" id="cd04794">
    <property type="entry name" value="euk_LANCL"/>
    <property type="match status" value="1"/>
</dbReference>
<keyword evidence="3" id="KW-0472">Membrane</keyword>
<dbReference type="Gene3D" id="1.50.10.10">
    <property type="match status" value="1"/>
</dbReference>
<evidence type="ECO:0000256" key="1">
    <source>
        <dbReference type="ARBA" id="ARBA00007179"/>
    </source>
</evidence>
<keyword evidence="2" id="KW-0862">Zinc</keyword>
<keyword evidence="3" id="KW-1133">Transmembrane helix</keyword>
<gene>
    <name evidence="4" type="ORF">CYY_009197</name>
</gene>
<feature type="binding site" evidence="2">
    <location>
        <position position="302"/>
    </location>
    <ligand>
        <name>Zn(2+)</name>
        <dbReference type="ChEBI" id="CHEBI:29105"/>
    </ligand>
</feature>
<dbReference type="InterPro" id="IPR020464">
    <property type="entry name" value="LanC-like_prot_euk"/>
</dbReference>
<evidence type="ECO:0000256" key="2">
    <source>
        <dbReference type="PIRSR" id="PIRSR607822-1"/>
    </source>
</evidence>
<evidence type="ECO:0000256" key="3">
    <source>
        <dbReference type="SAM" id="Phobius"/>
    </source>
</evidence>
<accession>A0A8J4PLZ7</accession>
<dbReference type="PRINTS" id="PR01950">
    <property type="entry name" value="LANCSUPER"/>
</dbReference>
<dbReference type="GO" id="GO:0031179">
    <property type="term" value="P:peptide modification"/>
    <property type="evidence" value="ECO:0007669"/>
    <property type="project" value="InterPro"/>
</dbReference>
<comment type="similarity">
    <text evidence="1">Belongs to the LanC-like protein family.</text>
</comment>
<dbReference type="InterPro" id="IPR012341">
    <property type="entry name" value="6hp_glycosidase-like_sf"/>
</dbReference>
<proteinExistence type="inferred from homology"/>
<organism evidence="4 5">
    <name type="scientific">Polysphondylium violaceum</name>
    <dbReference type="NCBI Taxonomy" id="133409"/>
    <lineage>
        <taxon>Eukaryota</taxon>
        <taxon>Amoebozoa</taxon>
        <taxon>Evosea</taxon>
        <taxon>Eumycetozoa</taxon>
        <taxon>Dictyostelia</taxon>
        <taxon>Dictyosteliales</taxon>
        <taxon>Dictyosteliaceae</taxon>
        <taxon>Polysphondylium</taxon>
    </lineage>
</organism>
<dbReference type="PRINTS" id="PR01951">
    <property type="entry name" value="LANCEUKARYTE"/>
</dbReference>
<protein>
    <submittedName>
        <fullName evidence="4">Uncharacterized protein</fullName>
    </submittedName>
</protein>
<dbReference type="EMBL" id="AJWJ01000653">
    <property type="protein sequence ID" value="KAF2069487.1"/>
    <property type="molecule type" value="Genomic_DNA"/>
</dbReference>
<dbReference type="SUPFAM" id="SSF158745">
    <property type="entry name" value="LanC-like"/>
    <property type="match status" value="1"/>
</dbReference>
<dbReference type="Pfam" id="PF05147">
    <property type="entry name" value="LANC_like"/>
    <property type="match status" value="1"/>
</dbReference>
<evidence type="ECO:0000313" key="4">
    <source>
        <dbReference type="EMBL" id="KAF2069487.1"/>
    </source>
</evidence>
<dbReference type="GO" id="GO:0046872">
    <property type="term" value="F:metal ion binding"/>
    <property type="evidence" value="ECO:0007669"/>
    <property type="project" value="UniProtKB-KW"/>
</dbReference>
<feature type="transmembrane region" description="Helical" evidence="3">
    <location>
        <begin position="116"/>
        <end position="135"/>
    </location>
</feature>
<dbReference type="GO" id="GO:0005886">
    <property type="term" value="C:plasma membrane"/>
    <property type="evidence" value="ECO:0007669"/>
    <property type="project" value="TreeGrafter"/>
</dbReference>
<name>A0A8J4PLZ7_9MYCE</name>
<dbReference type="GO" id="GO:0005975">
    <property type="term" value="P:carbohydrate metabolic process"/>
    <property type="evidence" value="ECO:0007669"/>
    <property type="project" value="InterPro"/>
</dbReference>
<dbReference type="Proteomes" id="UP000695562">
    <property type="component" value="Unassembled WGS sequence"/>
</dbReference>